<evidence type="ECO:0000313" key="2">
    <source>
        <dbReference type="EMBL" id="PSN67535.1"/>
    </source>
</evidence>
<dbReference type="STRING" id="1448308.A0A2T2NQ18"/>
<feature type="domain" description="AB hydrolase-1" evidence="1">
    <location>
        <begin position="88"/>
        <end position="345"/>
    </location>
</feature>
<dbReference type="SUPFAM" id="SSF53474">
    <property type="entry name" value="alpha/beta-Hydrolases"/>
    <property type="match status" value="1"/>
</dbReference>
<keyword evidence="2" id="KW-0378">Hydrolase</keyword>
<dbReference type="GO" id="GO:0016787">
    <property type="term" value="F:hydrolase activity"/>
    <property type="evidence" value="ECO:0007669"/>
    <property type="project" value="UniProtKB-KW"/>
</dbReference>
<dbReference type="Proteomes" id="UP000240883">
    <property type="component" value="Unassembled WGS sequence"/>
</dbReference>
<dbReference type="InterPro" id="IPR000073">
    <property type="entry name" value="AB_hydrolase_1"/>
</dbReference>
<sequence>MARIIARILHGVQHFLSSILSFGSSVSAYLFRLLTNLPTNNRTPPNPPTLKGAEKCRFPLSNDSSSTFTLSDGRKLGYAQYGLLTGRPILYMHGLPGSRIEAAAYHDLGLELGARIVSVDRPGIGWSSPHPGRKLLDFPKDVGELAEHLGLESYAVMGVSGGGPYVLACAAALPREKLRCVSVVCGLGPPDIGMKGAGLVSKLGFPYGWRYGPTFLFRWFFQSDIIGRIDLPDEKRLEVMLSPSRLASITNKKDLDFLGDEDAMRLLLRGSREYHAQGIYGIREDGRAMCVDWGFRVEDIREDLPVHLWYGKQDITVPLNHGVQIAARLGGRAHLQVEDETHASIFANCKQETLEQILKEM</sequence>
<dbReference type="AlphaFoldDB" id="A0A2T2NQ18"/>
<reference evidence="2 3" key="1">
    <citation type="journal article" date="2018" name="Front. Microbiol.">
        <title>Genome-Wide Analysis of Corynespora cassiicola Leaf Fall Disease Putative Effectors.</title>
        <authorList>
            <person name="Lopez D."/>
            <person name="Ribeiro S."/>
            <person name="Label P."/>
            <person name="Fumanal B."/>
            <person name="Venisse J.S."/>
            <person name="Kohler A."/>
            <person name="de Oliveira R.R."/>
            <person name="Labutti K."/>
            <person name="Lipzen A."/>
            <person name="Lail K."/>
            <person name="Bauer D."/>
            <person name="Ohm R.A."/>
            <person name="Barry K.W."/>
            <person name="Spatafora J."/>
            <person name="Grigoriev I.V."/>
            <person name="Martin F.M."/>
            <person name="Pujade-Renaud V."/>
        </authorList>
    </citation>
    <scope>NUCLEOTIDE SEQUENCE [LARGE SCALE GENOMIC DNA]</scope>
    <source>
        <strain evidence="2 3">Philippines</strain>
    </source>
</reference>
<gene>
    <name evidence="2" type="ORF">BS50DRAFT_494512</name>
</gene>
<dbReference type="PANTHER" id="PTHR45763">
    <property type="entry name" value="HYDROLASE, ALPHA/BETA FOLD FAMILY PROTEIN, EXPRESSED-RELATED"/>
    <property type="match status" value="1"/>
</dbReference>
<dbReference type="Gene3D" id="3.40.50.1820">
    <property type="entry name" value="alpha/beta hydrolase"/>
    <property type="match status" value="1"/>
</dbReference>
<dbReference type="PANTHER" id="PTHR45763:SF46">
    <property type="entry name" value="AB HYDROLASE-1 DOMAIN-CONTAINING PROTEIN"/>
    <property type="match status" value="1"/>
</dbReference>
<proteinExistence type="predicted"/>
<evidence type="ECO:0000259" key="1">
    <source>
        <dbReference type="Pfam" id="PF00561"/>
    </source>
</evidence>
<dbReference type="Pfam" id="PF00561">
    <property type="entry name" value="Abhydrolase_1"/>
    <property type="match status" value="1"/>
</dbReference>
<dbReference type="InterPro" id="IPR029058">
    <property type="entry name" value="AB_hydrolase_fold"/>
</dbReference>
<name>A0A2T2NQ18_CORCC</name>
<organism evidence="2 3">
    <name type="scientific">Corynespora cassiicola Philippines</name>
    <dbReference type="NCBI Taxonomy" id="1448308"/>
    <lineage>
        <taxon>Eukaryota</taxon>
        <taxon>Fungi</taxon>
        <taxon>Dikarya</taxon>
        <taxon>Ascomycota</taxon>
        <taxon>Pezizomycotina</taxon>
        <taxon>Dothideomycetes</taxon>
        <taxon>Pleosporomycetidae</taxon>
        <taxon>Pleosporales</taxon>
        <taxon>Corynesporascaceae</taxon>
        <taxon>Corynespora</taxon>
    </lineage>
</organism>
<dbReference type="OrthoDB" id="294702at2759"/>
<evidence type="ECO:0000313" key="3">
    <source>
        <dbReference type="Proteomes" id="UP000240883"/>
    </source>
</evidence>
<keyword evidence="3" id="KW-1185">Reference proteome</keyword>
<accession>A0A2T2NQ18</accession>
<protein>
    <submittedName>
        <fullName evidence="2">Alpha/beta-hydrolase</fullName>
    </submittedName>
</protein>
<dbReference type="EMBL" id="KZ678135">
    <property type="protein sequence ID" value="PSN67535.1"/>
    <property type="molecule type" value="Genomic_DNA"/>
</dbReference>